<organism evidence="1 2">
    <name type="scientific">Sphingobium phenoxybenzoativorans</name>
    <dbReference type="NCBI Taxonomy" id="1592790"/>
    <lineage>
        <taxon>Bacteria</taxon>
        <taxon>Pseudomonadati</taxon>
        <taxon>Pseudomonadota</taxon>
        <taxon>Alphaproteobacteria</taxon>
        <taxon>Sphingomonadales</taxon>
        <taxon>Sphingomonadaceae</taxon>
        <taxon>Sphingobium</taxon>
    </lineage>
</organism>
<keyword evidence="1" id="KW-0223">Dioxygenase</keyword>
<reference evidence="1" key="1">
    <citation type="submission" date="2021-04" db="EMBL/GenBank/DDBJ databases">
        <title>Isolation of p-tert-butylphenol degrading bacteria Sphingobium phenoxybenzoativorans Tas13 from active sludge.</title>
        <authorList>
            <person name="Li Y."/>
        </authorList>
    </citation>
    <scope>NUCLEOTIDE SEQUENCE</scope>
    <source>
        <strain evidence="1">Tas13</strain>
    </source>
</reference>
<evidence type="ECO:0000313" key="1">
    <source>
        <dbReference type="EMBL" id="QUT04386.1"/>
    </source>
</evidence>
<sequence length="372" mass="41612">MNSHRHPILQLPSKQGVAVARSGHEVGLGTEILSVLRTVLGLPLWAIQIVSGTKSFADNPVIGSKRLNRLGLHAGRVRVAHLLARWRRSRLGRHVPAVYRAEFAANGFIRIDDYLPADEFAALRDAVLSTRAPAREMLQGDTITRRIAIDPEYLESVPQLRALTSASRWRSLVRYVASSASEPLYYIQTILTHRAKADPDPQTTFHADTFHPTMKAWYFLEDVAEDAGAFRYVPGSHKLTAERLAWEQARSIAAPEGVDRLSARGSMRILESELAGLKLPEPKTLGVKANTLVIADTFGFHARGHASKPTRRVEIWAYSRRNPFYPWTGFDPLSLRGMAERRIPWIWAAKDRFPKLFGAPWHDAGPKVPGSE</sequence>
<dbReference type="RefSeq" id="WP_212608216.1">
    <property type="nucleotide sequence ID" value="NZ_CP073910.1"/>
</dbReference>
<accession>A0A975K3X6</accession>
<name>A0A975K3X6_9SPHN</name>
<dbReference type="AlphaFoldDB" id="A0A975K3X6"/>
<dbReference type="Pfam" id="PF05721">
    <property type="entry name" value="PhyH"/>
    <property type="match status" value="1"/>
</dbReference>
<keyword evidence="1" id="KW-0560">Oxidoreductase</keyword>
<evidence type="ECO:0000313" key="2">
    <source>
        <dbReference type="Proteomes" id="UP000681425"/>
    </source>
</evidence>
<dbReference type="GO" id="GO:0016706">
    <property type="term" value="F:2-oxoglutarate-dependent dioxygenase activity"/>
    <property type="evidence" value="ECO:0007669"/>
    <property type="project" value="UniProtKB-ARBA"/>
</dbReference>
<dbReference type="EMBL" id="CP073910">
    <property type="protein sequence ID" value="QUT04386.1"/>
    <property type="molecule type" value="Genomic_DNA"/>
</dbReference>
<proteinExistence type="predicted"/>
<gene>
    <name evidence="1" type="ORF">KFK14_15085</name>
</gene>
<dbReference type="Proteomes" id="UP000681425">
    <property type="component" value="Chromosome"/>
</dbReference>
<dbReference type="Gene3D" id="2.60.120.620">
    <property type="entry name" value="q2cbj1_9rhob like domain"/>
    <property type="match status" value="1"/>
</dbReference>
<dbReference type="InterPro" id="IPR008775">
    <property type="entry name" value="Phytyl_CoA_dOase-like"/>
</dbReference>
<dbReference type="SUPFAM" id="SSF51197">
    <property type="entry name" value="Clavaminate synthase-like"/>
    <property type="match status" value="1"/>
</dbReference>
<protein>
    <submittedName>
        <fullName evidence="1">Phytanoyl-CoA dioxygenase family protein</fullName>
    </submittedName>
</protein>
<keyword evidence="2" id="KW-1185">Reference proteome</keyword>
<dbReference type="KEGG" id="spph:KFK14_15085"/>